<organism evidence="1">
    <name type="scientific">uncultured Caudovirales phage</name>
    <dbReference type="NCBI Taxonomy" id="2100421"/>
    <lineage>
        <taxon>Viruses</taxon>
        <taxon>Duplodnaviria</taxon>
        <taxon>Heunggongvirae</taxon>
        <taxon>Uroviricota</taxon>
        <taxon>Caudoviricetes</taxon>
        <taxon>Peduoviridae</taxon>
        <taxon>Maltschvirus</taxon>
        <taxon>Maltschvirus maltsch</taxon>
    </lineage>
</organism>
<accession>A0A6J5LEB3</accession>
<sequence>MGKKYRIYVKESERSDCDRWTETYDTYNEALQRINAINGQNTLKRSPDWFMVAEGRIDVIHDGRPDEDSE</sequence>
<gene>
    <name evidence="1" type="ORF">UFOVP132_130</name>
</gene>
<protein>
    <submittedName>
        <fullName evidence="1">Uncharacterized protein</fullName>
    </submittedName>
</protein>
<reference evidence="1" key="1">
    <citation type="submission" date="2020-04" db="EMBL/GenBank/DDBJ databases">
        <authorList>
            <person name="Chiriac C."/>
            <person name="Salcher M."/>
            <person name="Ghai R."/>
            <person name="Kavagutti S V."/>
        </authorList>
    </citation>
    <scope>NUCLEOTIDE SEQUENCE</scope>
</reference>
<name>A0A6J5LEB3_9CAUD</name>
<evidence type="ECO:0000313" key="1">
    <source>
        <dbReference type="EMBL" id="CAB4131526.1"/>
    </source>
</evidence>
<proteinExistence type="predicted"/>
<dbReference type="EMBL" id="LR796247">
    <property type="protein sequence ID" value="CAB4131526.1"/>
    <property type="molecule type" value="Genomic_DNA"/>
</dbReference>